<organism evidence="5 6">
    <name type="scientific">Aspergillus turcosus</name>
    <dbReference type="NCBI Taxonomy" id="1245748"/>
    <lineage>
        <taxon>Eukaryota</taxon>
        <taxon>Fungi</taxon>
        <taxon>Dikarya</taxon>
        <taxon>Ascomycota</taxon>
        <taxon>Pezizomycotina</taxon>
        <taxon>Eurotiomycetes</taxon>
        <taxon>Eurotiomycetidae</taxon>
        <taxon>Eurotiales</taxon>
        <taxon>Aspergillaceae</taxon>
        <taxon>Aspergillus</taxon>
        <taxon>Aspergillus subgen. Fumigati</taxon>
    </lineage>
</organism>
<gene>
    <name evidence="5" type="ORF">CFD26_103961</name>
</gene>
<evidence type="ECO:0000313" key="6">
    <source>
        <dbReference type="Proteomes" id="UP000215289"/>
    </source>
</evidence>
<feature type="chain" id="PRO_5011911676" evidence="2">
    <location>
        <begin position="25"/>
        <end position="975"/>
    </location>
</feature>
<evidence type="ECO:0000259" key="3">
    <source>
        <dbReference type="Pfam" id="PF01048"/>
    </source>
</evidence>
<dbReference type="OrthoDB" id="1577640at2759"/>
<dbReference type="AlphaFoldDB" id="A0A229X975"/>
<evidence type="ECO:0000256" key="1">
    <source>
        <dbReference type="SAM" id="MobiDB-lite"/>
    </source>
</evidence>
<name>A0A229X975_9EURO</name>
<feature type="signal peptide" evidence="2">
    <location>
        <begin position="1"/>
        <end position="24"/>
    </location>
</feature>
<dbReference type="Gene3D" id="3.40.50.1580">
    <property type="entry name" value="Nucleoside phosphorylase domain"/>
    <property type="match status" value="1"/>
</dbReference>
<keyword evidence="6" id="KW-1185">Reference proteome</keyword>
<dbReference type="Pfam" id="PF01048">
    <property type="entry name" value="PNP_UDP_1"/>
    <property type="match status" value="1"/>
</dbReference>
<dbReference type="InterPro" id="IPR000845">
    <property type="entry name" value="Nucleoside_phosphorylase_d"/>
</dbReference>
<dbReference type="Pfam" id="PF24476">
    <property type="entry name" value="DUF7580"/>
    <property type="match status" value="1"/>
</dbReference>
<dbReference type="EMBL" id="NIDN02000058">
    <property type="protein sequence ID" value="RLL98197.1"/>
    <property type="molecule type" value="Genomic_DNA"/>
</dbReference>
<reference evidence="5 6" key="1">
    <citation type="submission" date="2018-08" db="EMBL/GenBank/DDBJ databases">
        <title>Draft genome sequences of two Aspergillus turcosus clinical strains isolated from bronchoalveolar lavage fluid: one azole-susceptible and the other azole-resistant.</title>
        <authorList>
            <person name="Parent-Michaud M."/>
            <person name="Dufresne P.J."/>
            <person name="Fournier E."/>
            <person name="Martineau C."/>
            <person name="Moreira S."/>
            <person name="Perkins V."/>
            <person name="De Repentigny L."/>
            <person name="Dufresne S.F."/>
        </authorList>
    </citation>
    <scope>NUCLEOTIDE SEQUENCE [LARGE SCALE GENOMIC DNA]</scope>
    <source>
        <strain evidence="5">HMR AF 1038</strain>
    </source>
</reference>
<dbReference type="SUPFAM" id="SSF53167">
    <property type="entry name" value="Purine and uridine phosphorylases"/>
    <property type="match status" value="1"/>
</dbReference>
<dbReference type="GO" id="GO:0003824">
    <property type="term" value="F:catalytic activity"/>
    <property type="evidence" value="ECO:0007669"/>
    <property type="project" value="InterPro"/>
</dbReference>
<evidence type="ECO:0000259" key="4">
    <source>
        <dbReference type="Pfam" id="PF24476"/>
    </source>
</evidence>
<evidence type="ECO:0000313" key="5">
    <source>
        <dbReference type="EMBL" id="RLL98197.1"/>
    </source>
</evidence>
<comment type="caution">
    <text evidence="5">The sequence shown here is derived from an EMBL/GenBank/DDBJ whole genome shotgun (WGS) entry which is preliminary data.</text>
</comment>
<dbReference type="InterPro" id="IPR035994">
    <property type="entry name" value="Nucleoside_phosphorylase_sf"/>
</dbReference>
<dbReference type="STRING" id="1245748.A0A229X975"/>
<dbReference type="InterPro" id="IPR056002">
    <property type="entry name" value="DUF7580"/>
</dbReference>
<dbReference type="Proteomes" id="UP000215289">
    <property type="component" value="Unassembled WGS sequence"/>
</dbReference>
<protein>
    <submittedName>
        <fullName evidence="5">Uncharacterized protein</fullName>
    </submittedName>
</protein>
<evidence type="ECO:0000256" key="2">
    <source>
        <dbReference type="SAM" id="SignalP"/>
    </source>
</evidence>
<dbReference type="PANTHER" id="PTHR46082">
    <property type="entry name" value="ATP/GTP-BINDING PROTEIN-RELATED"/>
    <property type="match status" value="1"/>
</dbReference>
<sequence length="975" mass="109233">MRLCDKTFASLELFLTLLPLFINALPPHPEITLSSSQPKLSSRVEEFKNAITLLRFEIQEMQNVLTKDRAECDLSAEEADKATHALEDVLLLLEGLVHSSVLECHESTVEEPNKFRKLAALRDRIRGDTPTATATSFSASDHPRSHILRLISYGKEAVNFCQTYTEVQRFNTVMRGIYDSQATATESQMRQVFYQQNECDSREDEIAAREIYQAQTLSDIAKTVFRLLTQGPACGARHTGLIHLTGFTRPEIDMILSVCGPSNKERWHLVSWSKRDQRTQSSYPTSPPKSVAICSALKSSWRHKKTLRIRLQQNGDWDTGAVSTDDRMECNIRLPKLTLKDLLHRARDEQSGQPFIKLLKEDKLDLAVAIARSLLYLLGSPLLGDAWEAENIYVEQATGKSYGNGSGNKPFIRHDMKELSEDVPGYPDNRRSFVLKLGVLLWELLFGHRISVTTEDEEDEDEEDPDFSLFNALNREEINARETFVEKPFLDIIANCLNVYSQEQLDDPAFRSDIYWKIVKPLQDYQKAFQSTGPTRRPLDQKRLTSHLQTQCQTQARITPTIRSLTIGSPPKRPSSPSYYSQRKRTRHDNFSYDAHLYDGTSQGSGTSCATCGEWSSLESSNTDRFAHVHHDGQDMHPSTAEDNRWFASSVSEPAQSKQSSGKPLTLGHYSVGILCALPKELLPIRILFDSKHNNPGVPSQDTNSYSFGRIGKHNVVATCLPSGQYGSNSAAHVISHMIRSFPAMKFCLLVGIGAGIPAPENDIRLGDVVVSHPTGTRSGVIQHDQLKVFDNKNSQLTGFLRGPPSSLLRDISNLMSNPDLSPQPLQEYIDDIVARRPEYKHPGAEHDRLFKADYIHDAGNKTCELCTGDEVVRVPRAGTHPRIHYGLIASGNQVMKSAQARDDLGSKYNVLCFEMEAAGVMNAFDCLVIRGICDYADSHKNDLWQNYASAAAAAYAKLLLTVRSRDEGESLLFV</sequence>
<dbReference type="GO" id="GO:0009116">
    <property type="term" value="P:nucleoside metabolic process"/>
    <property type="evidence" value="ECO:0007669"/>
    <property type="project" value="InterPro"/>
</dbReference>
<dbReference type="InterPro" id="IPR053137">
    <property type="entry name" value="NLR-like"/>
</dbReference>
<feature type="domain" description="DUF7580" evidence="4">
    <location>
        <begin position="213"/>
        <end position="527"/>
    </location>
</feature>
<dbReference type="PANTHER" id="PTHR46082:SF11">
    <property type="entry name" value="AAA+ ATPASE DOMAIN-CONTAINING PROTEIN-RELATED"/>
    <property type="match status" value="1"/>
</dbReference>
<feature type="compositionally biased region" description="Polar residues" evidence="1">
    <location>
        <begin position="546"/>
        <end position="567"/>
    </location>
</feature>
<keyword evidence="2" id="KW-0732">Signal</keyword>
<proteinExistence type="predicted"/>
<feature type="domain" description="Nucleoside phosphorylase" evidence="3">
    <location>
        <begin position="672"/>
        <end position="960"/>
    </location>
</feature>
<accession>A0A229X975</accession>
<feature type="region of interest" description="Disordered" evidence="1">
    <location>
        <begin position="530"/>
        <end position="585"/>
    </location>
</feature>